<feature type="transmembrane region" description="Helical" evidence="5">
    <location>
        <begin position="235"/>
        <end position="256"/>
    </location>
</feature>
<dbReference type="Pfam" id="PF07690">
    <property type="entry name" value="MFS_1"/>
    <property type="match status" value="1"/>
</dbReference>
<dbReference type="EMBL" id="JBHSCN010000004">
    <property type="protein sequence ID" value="MFC4242977.1"/>
    <property type="molecule type" value="Genomic_DNA"/>
</dbReference>
<evidence type="ECO:0000313" key="8">
    <source>
        <dbReference type="Proteomes" id="UP001595900"/>
    </source>
</evidence>
<sequence>MASTAVAPVAAPPRTPRGYLPTVTLSAFGIYLAIFAPTVGGLSVRIQHLVGLDRAPLELGIVSGVSSAVALVVQPLAGRLSDRTMSRWGMRRPWLLVGILGMVVFIVGAGIAPNIPLIIVSMSLASFFSNLAFAAQSATLADQVPEEKRGGASGLLGAATPLGILVASILLSILPTDLLRFGVPALIGLVLGLIFTFVLRDKVRSARPEESLSARQILLSFVFNPRRHPDFGWAWLSKMFVLIGYGAVTGYLTLYLGTAFGMNTTQQLAFNATANIIAIGALMIVSVIGGFVSDRLGRKKAFVLIGGLMIALGVVIVALAPFVGRAGGLGLILCGEAVIGIGAGLFFAVDQALCIAALPNKDDIAKDLGVLNFANTLPSTLSPFLAGVVVIPLGNLLFPGGGYTVWFIVSAAFAVAGAIAVLRIRSVR</sequence>
<feature type="transmembrane region" description="Helical" evidence="5">
    <location>
        <begin position="403"/>
        <end position="422"/>
    </location>
</feature>
<feature type="transmembrane region" description="Helical" evidence="5">
    <location>
        <begin position="94"/>
        <end position="112"/>
    </location>
</feature>
<evidence type="ECO:0000256" key="4">
    <source>
        <dbReference type="ARBA" id="ARBA00023136"/>
    </source>
</evidence>
<comment type="caution">
    <text evidence="7">The sequence shown here is derived from an EMBL/GenBank/DDBJ whole genome shotgun (WGS) entry which is preliminary data.</text>
</comment>
<proteinExistence type="predicted"/>
<evidence type="ECO:0000256" key="2">
    <source>
        <dbReference type="ARBA" id="ARBA00022692"/>
    </source>
</evidence>
<feature type="transmembrane region" description="Helical" evidence="5">
    <location>
        <begin position="301"/>
        <end position="323"/>
    </location>
</feature>
<protein>
    <submittedName>
        <fullName evidence="7">MFS transporter</fullName>
    </submittedName>
</protein>
<keyword evidence="8" id="KW-1185">Reference proteome</keyword>
<dbReference type="PROSITE" id="PS00216">
    <property type="entry name" value="SUGAR_TRANSPORT_1"/>
    <property type="match status" value="1"/>
</dbReference>
<dbReference type="Proteomes" id="UP001595900">
    <property type="component" value="Unassembled WGS sequence"/>
</dbReference>
<feature type="domain" description="Major facilitator superfamily (MFS) profile" evidence="6">
    <location>
        <begin position="19"/>
        <end position="428"/>
    </location>
</feature>
<evidence type="ECO:0000256" key="3">
    <source>
        <dbReference type="ARBA" id="ARBA00022989"/>
    </source>
</evidence>
<dbReference type="InterPro" id="IPR011701">
    <property type="entry name" value="MFS"/>
</dbReference>
<dbReference type="InterPro" id="IPR005829">
    <property type="entry name" value="Sugar_transporter_CS"/>
</dbReference>
<name>A0ABV8Q3H9_9MICO</name>
<feature type="transmembrane region" description="Helical" evidence="5">
    <location>
        <begin position="153"/>
        <end position="175"/>
    </location>
</feature>
<dbReference type="SUPFAM" id="SSF103473">
    <property type="entry name" value="MFS general substrate transporter"/>
    <property type="match status" value="1"/>
</dbReference>
<organism evidence="7 8">
    <name type="scientific">Gryllotalpicola reticulitermitis</name>
    <dbReference type="NCBI Taxonomy" id="1184153"/>
    <lineage>
        <taxon>Bacteria</taxon>
        <taxon>Bacillati</taxon>
        <taxon>Actinomycetota</taxon>
        <taxon>Actinomycetes</taxon>
        <taxon>Micrococcales</taxon>
        <taxon>Microbacteriaceae</taxon>
        <taxon>Gryllotalpicola</taxon>
    </lineage>
</organism>
<dbReference type="PANTHER" id="PTHR23528:SF1">
    <property type="entry name" value="MAJOR FACILITATOR SUPERFAMILY (MFS) PROFILE DOMAIN-CONTAINING PROTEIN"/>
    <property type="match status" value="1"/>
</dbReference>
<evidence type="ECO:0000259" key="6">
    <source>
        <dbReference type="PROSITE" id="PS50850"/>
    </source>
</evidence>
<dbReference type="InterPro" id="IPR020846">
    <property type="entry name" value="MFS_dom"/>
</dbReference>
<reference evidence="8" key="1">
    <citation type="journal article" date="2019" name="Int. J. Syst. Evol. Microbiol.">
        <title>The Global Catalogue of Microorganisms (GCM) 10K type strain sequencing project: providing services to taxonomists for standard genome sequencing and annotation.</title>
        <authorList>
            <consortium name="The Broad Institute Genomics Platform"/>
            <consortium name="The Broad Institute Genome Sequencing Center for Infectious Disease"/>
            <person name="Wu L."/>
            <person name="Ma J."/>
        </authorList>
    </citation>
    <scope>NUCLEOTIDE SEQUENCE [LARGE SCALE GENOMIC DNA]</scope>
    <source>
        <strain evidence="8">CGMCC 1.10363</strain>
    </source>
</reference>
<feature type="transmembrane region" description="Helical" evidence="5">
    <location>
        <begin position="370"/>
        <end position="391"/>
    </location>
</feature>
<dbReference type="RefSeq" id="WP_390227943.1">
    <property type="nucleotide sequence ID" value="NZ_JBHSCN010000004.1"/>
</dbReference>
<feature type="transmembrane region" description="Helical" evidence="5">
    <location>
        <begin position="181"/>
        <end position="199"/>
    </location>
</feature>
<feature type="transmembrane region" description="Helical" evidence="5">
    <location>
        <begin position="329"/>
        <end position="349"/>
    </location>
</feature>
<dbReference type="PROSITE" id="PS50850">
    <property type="entry name" value="MFS"/>
    <property type="match status" value="1"/>
</dbReference>
<dbReference type="InterPro" id="IPR036259">
    <property type="entry name" value="MFS_trans_sf"/>
</dbReference>
<evidence type="ECO:0000313" key="7">
    <source>
        <dbReference type="EMBL" id="MFC4242977.1"/>
    </source>
</evidence>
<dbReference type="Gene3D" id="1.20.1250.20">
    <property type="entry name" value="MFS general substrate transporter like domains"/>
    <property type="match status" value="2"/>
</dbReference>
<keyword evidence="4 5" id="KW-0472">Membrane</keyword>
<feature type="transmembrane region" description="Helical" evidence="5">
    <location>
        <begin position="55"/>
        <end position="73"/>
    </location>
</feature>
<keyword evidence="3 5" id="KW-1133">Transmembrane helix</keyword>
<feature type="transmembrane region" description="Helical" evidence="5">
    <location>
        <begin position="118"/>
        <end position="141"/>
    </location>
</feature>
<comment type="subcellular location">
    <subcellularLocation>
        <location evidence="1">Cell membrane</location>
        <topology evidence="1">Multi-pass membrane protein</topology>
    </subcellularLocation>
</comment>
<feature type="transmembrane region" description="Helical" evidence="5">
    <location>
        <begin position="23"/>
        <end position="43"/>
    </location>
</feature>
<gene>
    <name evidence="7" type="ORF">ACFOYW_06305</name>
</gene>
<evidence type="ECO:0000256" key="5">
    <source>
        <dbReference type="SAM" id="Phobius"/>
    </source>
</evidence>
<dbReference type="PANTHER" id="PTHR23528">
    <property type="match status" value="1"/>
</dbReference>
<feature type="transmembrane region" description="Helical" evidence="5">
    <location>
        <begin position="268"/>
        <end position="289"/>
    </location>
</feature>
<accession>A0ABV8Q3H9</accession>
<evidence type="ECO:0000256" key="1">
    <source>
        <dbReference type="ARBA" id="ARBA00004651"/>
    </source>
</evidence>
<keyword evidence="2 5" id="KW-0812">Transmembrane</keyword>